<comment type="caution">
    <text evidence="1">The sequence shown here is derived from an EMBL/GenBank/DDBJ whole genome shotgun (WGS) entry which is preliminary data.</text>
</comment>
<organism evidence="1">
    <name type="scientific">Campylobacter jejuni</name>
    <dbReference type="NCBI Taxonomy" id="197"/>
    <lineage>
        <taxon>Bacteria</taxon>
        <taxon>Pseudomonadati</taxon>
        <taxon>Campylobacterota</taxon>
        <taxon>Epsilonproteobacteria</taxon>
        <taxon>Campylobacterales</taxon>
        <taxon>Campylobacteraceae</taxon>
        <taxon>Campylobacter</taxon>
    </lineage>
</organism>
<evidence type="ECO:0000313" key="1">
    <source>
        <dbReference type="EMBL" id="EAL7058398.1"/>
    </source>
</evidence>
<keyword evidence="1" id="KW-0808">Transferase</keyword>
<dbReference type="AlphaFoldDB" id="A0A5T1VKX8"/>
<dbReference type="EMBL" id="AACQMZ010000029">
    <property type="protein sequence ID" value="EAL7058398.1"/>
    <property type="molecule type" value="Genomic_DNA"/>
</dbReference>
<reference evidence="1" key="1">
    <citation type="submission" date="2018-07" db="EMBL/GenBank/DDBJ databases">
        <authorList>
            <consortium name="PulseNet: The National Subtyping Network for Foodborne Disease Surveillance"/>
            <person name="Tarr C.L."/>
            <person name="Trees E."/>
            <person name="Katz L.S."/>
            <person name="Carleton-Romer H.A."/>
            <person name="Stroika S."/>
            <person name="Kucerova Z."/>
            <person name="Roache K.F."/>
            <person name="Sabol A.L."/>
            <person name="Besser J."/>
            <person name="Gerner-Smidt P."/>
        </authorList>
    </citation>
    <scope>NUCLEOTIDE SEQUENCE</scope>
    <source>
        <strain evidence="1">PNUSAC004535</strain>
    </source>
</reference>
<name>A0A5T1VKX8_CAMJU</name>
<feature type="non-terminal residue" evidence="1">
    <location>
        <position position="1"/>
    </location>
</feature>
<proteinExistence type="predicted"/>
<gene>
    <name evidence="1" type="ORF">DT944_08795</name>
</gene>
<accession>A0A5T1VKX8</accession>
<keyword evidence="1" id="KW-0418">Kinase</keyword>
<protein>
    <submittedName>
        <fullName evidence="1">Histidine kinase</fullName>
    </submittedName>
</protein>
<dbReference type="GO" id="GO:0016301">
    <property type="term" value="F:kinase activity"/>
    <property type="evidence" value="ECO:0007669"/>
    <property type="project" value="UniProtKB-KW"/>
</dbReference>
<sequence length="72" mass="8220">ASFDTNGNIINYYSVRRAPNRKSLSIIEEVYKILLEKEQKSGINAGVSALMDIVSSYKMTYNELIFNLQENN</sequence>